<sequence>MLKDLNQITDMVVVENEKNYLTSYKEHMLKVQVELIHLKRKTSEQYNSWKKDQRLKFLEGSICWLRDEALKLATSLEEFKETNALLKREMDVLATENMYMKEYTHCTKRQNMKLEKTIVQLKDPENLRKYAAAQAEIDKLNLTIPNIQNINTAEMPFTPPDQAMIKTQQISGTQSAVFRDSNRVSTAQDSLFTMSKSHLRTKSGSGLRQGLKASQRYGNVQILDELKSSHSGQINMPWDLNTSQNIKQLETTAKDNEIKMLKMQIMELQQSPTKVRPKTANTKKINKSFVHQSNYQKPTLTSKELSEIFLNCITAIRQKDIIEDGLDLHWTKGEKKQILLDFIANKRVLQILYDVMAQGQNLQISSSQLLNPNSSVKKEVLNEMKRSSTFTKPQMSLSHPMNQLNEINGVLQDQNINQSQLLMASALRSSEKDLYSGASGSQTTKHEVVYSHLSKSNEREIKLRHSTTLVGIGSAHEATSGNTLIKRLPQRPLSGMPAHQRRRPANFLQQSYELGAISESSGRIPPPNLNNPPISLRKEDETTSYRELQTSNIVLPLPESSKESRGSRKTKALMKTFRISDGKLLVK</sequence>
<organism evidence="2 3">
    <name type="scientific">Halteria grandinella</name>
    <dbReference type="NCBI Taxonomy" id="5974"/>
    <lineage>
        <taxon>Eukaryota</taxon>
        <taxon>Sar</taxon>
        <taxon>Alveolata</taxon>
        <taxon>Ciliophora</taxon>
        <taxon>Intramacronucleata</taxon>
        <taxon>Spirotrichea</taxon>
        <taxon>Stichotrichia</taxon>
        <taxon>Sporadotrichida</taxon>
        <taxon>Halteriidae</taxon>
        <taxon>Halteria</taxon>
    </lineage>
</organism>
<protein>
    <submittedName>
        <fullName evidence="2">Uncharacterized protein</fullName>
    </submittedName>
</protein>
<proteinExistence type="predicted"/>
<evidence type="ECO:0000313" key="3">
    <source>
        <dbReference type="Proteomes" id="UP000785679"/>
    </source>
</evidence>
<keyword evidence="3" id="KW-1185">Reference proteome</keyword>
<comment type="caution">
    <text evidence="2">The sequence shown here is derived from an EMBL/GenBank/DDBJ whole genome shotgun (WGS) entry which is preliminary data.</text>
</comment>
<evidence type="ECO:0000256" key="1">
    <source>
        <dbReference type="SAM" id="MobiDB-lite"/>
    </source>
</evidence>
<evidence type="ECO:0000313" key="2">
    <source>
        <dbReference type="EMBL" id="TNV82275.1"/>
    </source>
</evidence>
<dbReference type="PANTHER" id="PTHR40515">
    <property type="entry name" value="CILIA- AND FLAGELLA-ASSOCIATED PROTEIN 157"/>
    <property type="match status" value="1"/>
</dbReference>
<dbReference type="Proteomes" id="UP000785679">
    <property type="component" value="Unassembled WGS sequence"/>
</dbReference>
<dbReference type="PANTHER" id="PTHR40515:SF1">
    <property type="entry name" value="CILIA- AND FLAGELLA-ASSOCIATED PROTEIN 157"/>
    <property type="match status" value="1"/>
</dbReference>
<dbReference type="OrthoDB" id="306208at2759"/>
<feature type="region of interest" description="Disordered" evidence="1">
    <location>
        <begin position="517"/>
        <end position="543"/>
    </location>
</feature>
<dbReference type="AlphaFoldDB" id="A0A8J8NXN7"/>
<reference evidence="2" key="1">
    <citation type="submission" date="2019-06" db="EMBL/GenBank/DDBJ databases">
        <authorList>
            <person name="Zheng W."/>
        </authorList>
    </citation>
    <scope>NUCLEOTIDE SEQUENCE</scope>
    <source>
        <strain evidence="2">QDHG01</strain>
    </source>
</reference>
<accession>A0A8J8NXN7</accession>
<name>A0A8J8NXN7_HALGN</name>
<gene>
    <name evidence="2" type="ORF">FGO68_gene12313</name>
</gene>
<dbReference type="EMBL" id="RRYP01005168">
    <property type="protein sequence ID" value="TNV82275.1"/>
    <property type="molecule type" value="Genomic_DNA"/>
</dbReference>